<reference evidence="3" key="1">
    <citation type="submission" date="2016-03" db="EMBL/GenBank/DDBJ databases">
        <authorList>
            <person name="Ma C."/>
            <person name="Zhou S."/>
            <person name="Yang G."/>
        </authorList>
    </citation>
    <scope>NUCLEOTIDE SEQUENCE [LARGE SCALE GENOMIC DNA]</scope>
    <source>
        <strain evidence="3">SgZ-1</strain>
    </source>
</reference>
<dbReference type="STRING" id="1134435.AC731_009520"/>
<dbReference type="KEGG" id="thu:AC731_009520"/>
<evidence type="ECO:0000313" key="2">
    <source>
        <dbReference type="EMBL" id="AMO37172.1"/>
    </source>
</evidence>
<feature type="region of interest" description="Disordered" evidence="1">
    <location>
        <begin position="1"/>
        <end position="27"/>
    </location>
</feature>
<evidence type="ECO:0000313" key="3">
    <source>
        <dbReference type="Proteomes" id="UP000036902"/>
    </source>
</evidence>
<protein>
    <submittedName>
        <fullName evidence="2">Uncharacterized protein</fullName>
    </submittedName>
</protein>
<dbReference type="AlphaFoldDB" id="A0A127K5F0"/>
<keyword evidence="3" id="KW-1185">Reference proteome</keyword>
<dbReference type="Proteomes" id="UP000036902">
    <property type="component" value="Chromosome"/>
</dbReference>
<name>A0A127K5F0_9RHOO</name>
<sequence length="176" mass="19998">MRQLLDSRMDTEDEDLPKPTERNTKRRVPEVTFDDEGCAVGWAFRVPKAFRPALDIVFSERVKTITNADGEKVKRRYQEWTEGAPPAFAFRENDLLGSREMIAGTKELNRFLAKITQASPDKVEQKLIQPGSVGFKFFEWQPGEPGSYVEEGFYICAQATFVDFLRSGVVPADAKQ</sequence>
<gene>
    <name evidence="2" type="ORF">AC731_009520</name>
</gene>
<dbReference type="EMBL" id="CP014646">
    <property type="protein sequence ID" value="AMO37172.1"/>
    <property type="molecule type" value="Genomic_DNA"/>
</dbReference>
<proteinExistence type="predicted"/>
<accession>A0A127K5F0</accession>
<organism evidence="2 3">
    <name type="scientific">Thauera humireducens</name>
    <dbReference type="NCBI Taxonomy" id="1134435"/>
    <lineage>
        <taxon>Bacteria</taxon>
        <taxon>Pseudomonadati</taxon>
        <taxon>Pseudomonadota</taxon>
        <taxon>Betaproteobacteria</taxon>
        <taxon>Rhodocyclales</taxon>
        <taxon>Zoogloeaceae</taxon>
        <taxon>Thauera</taxon>
    </lineage>
</organism>
<evidence type="ECO:0000256" key="1">
    <source>
        <dbReference type="SAM" id="MobiDB-lite"/>
    </source>
</evidence>